<evidence type="ECO:0000313" key="2">
    <source>
        <dbReference type="Proteomes" id="UP001290101"/>
    </source>
</evidence>
<dbReference type="EMBL" id="JAXOTQ010000024">
    <property type="protein sequence ID" value="MDZ5491664.1"/>
    <property type="molecule type" value="Genomic_DNA"/>
</dbReference>
<dbReference type="Proteomes" id="UP001290101">
    <property type="component" value="Unassembled WGS sequence"/>
</dbReference>
<sequence length="133" mass="15228">MSQKDWDNLSHVEQCFFINAAEMDILPGVRGDLDDDERRLPLDELARTLLSLVDRGWIEVRRYERWISENGSEGLTPGDVVPRDELAQVLAEPTNWEYPDDTSWIGALTLVRTETGLVISRLSPEDMAERDRA</sequence>
<accession>A0ABU5JGD1</accession>
<organism evidence="1 2">
    <name type="scientific">Micromonospora sicca</name>
    <dbReference type="NCBI Taxonomy" id="2202420"/>
    <lineage>
        <taxon>Bacteria</taxon>
        <taxon>Bacillati</taxon>
        <taxon>Actinomycetota</taxon>
        <taxon>Actinomycetes</taxon>
        <taxon>Micromonosporales</taxon>
        <taxon>Micromonosporaceae</taxon>
        <taxon>Micromonospora</taxon>
    </lineage>
</organism>
<name>A0ABU5JGD1_9ACTN</name>
<gene>
    <name evidence="1" type="ORF">U2F25_19740</name>
</gene>
<dbReference type="RefSeq" id="WP_322441559.1">
    <property type="nucleotide sequence ID" value="NZ_JAXOTQ010000024.1"/>
</dbReference>
<keyword evidence="2" id="KW-1185">Reference proteome</keyword>
<comment type="caution">
    <text evidence="1">The sequence shown here is derived from an EMBL/GenBank/DDBJ whole genome shotgun (WGS) entry which is preliminary data.</text>
</comment>
<protein>
    <submittedName>
        <fullName evidence="1">Uncharacterized protein</fullName>
    </submittedName>
</protein>
<proteinExistence type="predicted"/>
<reference evidence="1 2" key="1">
    <citation type="submission" date="2023-12" db="EMBL/GenBank/DDBJ databases">
        <title>Micromonospora sp. nov., isolated from Atacama Desert.</title>
        <authorList>
            <person name="Carro L."/>
            <person name="Golinska P."/>
            <person name="Klenk H.-P."/>
            <person name="Goodfellow M."/>
        </authorList>
    </citation>
    <scope>NUCLEOTIDE SEQUENCE [LARGE SCALE GENOMIC DNA]</scope>
    <source>
        <strain evidence="1 2">4G53</strain>
    </source>
</reference>
<evidence type="ECO:0000313" key="1">
    <source>
        <dbReference type="EMBL" id="MDZ5491664.1"/>
    </source>
</evidence>